<reference evidence="1" key="1">
    <citation type="submission" date="2023-01" db="EMBL/GenBank/DDBJ databases">
        <title>Colletotrichum chrysophilum M932 genome sequence.</title>
        <authorList>
            <person name="Baroncelli R."/>
        </authorList>
    </citation>
    <scope>NUCLEOTIDE SEQUENCE</scope>
    <source>
        <strain evidence="1">M932</strain>
    </source>
</reference>
<dbReference type="Proteomes" id="UP001243330">
    <property type="component" value="Unassembled WGS sequence"/>
</dbReference>
<evidence type="ECO:0000313" key="2">
    <source>
        <dbReference type="Proteomes" id="UP001243330"/>
    </source>
</evidence>
<dbReference type="EMBL" id="JAQOWY010000055">
    <property type="protein sequence ID" value="KAK1853410.1"/>
    <property type="molecule type" value="Genomic_DNA"/>
</dbReference>
<organism evidence="1 2">
    <name type="scientific">Colletotrichum chrysophilum</name>
    <dbReference type="NCBI Taxonomy" id="1836956"/>
    <lineage>
        <taxon>Eukaryota</taxon>
        <taxon>Fungi</taxon>
        <taxon>Dikarya</taxon>
        <taxon>Ascomycota</taxon>
        <taxon>Pezizomycotina</taxon>
        <taxon>Sordariomycetes</taxon>
        <taxon>Hypocreomycetidae</taxon>
        <taxon>Glomerellales</taxon>
        <taxon>Glomerellaceae</taxon>
        <taxon>Colletotrichum</taxon>
        <taxon>Colletotrichum gloeosporioides species complex</taxon>
    </lineage>
</organism>
<sequence>MILERFVDSASANSFVIAHSCCHSCGHRSRVTLRQSQPLIASSRRILDVLVCIITLVVGAVGELDSRAGVRNLDGRVRLARVVIRALRFGVECASVAGVLSPVYPDSLIVPVDTIRLLDLVDLVEYSRGFKLERLHEFAHPLMLVVLALDHSMHDNACRLLEVGPMESIIDSVGVTPLVLSMTVKHQRCLRKQSVEQGAANTVAAMIRVNENNHLRGVCSGARGQANTLLIRSKEPKSADGRIIILGLAFQQMLELLHILAMGSTGGPVLGIAEVDARLSCDDEGQLLLKALSQNGLEMLRRDVGRVGKRLLGRDGEVVGLGAAIGVTR</sequence>
<evidence type="ECO:0000313" key="1">
    <source>
        <dbReference type="EMBL" id="KAK1853410.1"/>
    </source>
</evidence>
<dbReference type="AlphaFoldDB" id="A0AAD9ELY5"/>
<protein>
    <submittedName>
        <fullName evidence="1">Uncharacterized protein</fullName>
    </submittedName>
</protein>
<proteinExistence type="predicted"/>
<name>A0AAD9ELY5_9PEZI</name>
<gene>
    <name evidence="1" type="ORF">CCHR01_03936</name>
</gene>
<accession>A0AAD9ELY5</accession>
<comment type="caution">
    <text evidence="1">The sequence shown here is derived from an EMBL/GenBank/DDBJ whole genome shotgun (WGS) entry which is preliminary data.</text>
</comment>
<keyword evidence="2" id="KW-1185">Reference proteome</keyword>